<keyword evidence="1" id="KW-0812">Transmembrane</keyword>
<feature type="transmembrane region" description="Helical" evidence="1">
    <location>
        <begin position="156"/>
        <end position="173"/>
    </location>
</feature>
<feature type="transmembrane region" description="Helical" evidence="1">
    <location>
        <begin position="29"/>
        <end position="46"/>
    </location>
</feature>
<dbReference type="STRING" id="531814.SAMN04487944_101358"/>
<keyword evidence="3" id="KW-1185">Reference proteome</keyword>
<dbReference type="InterPro" id="IPR014617">
    <property type="entry name" value="YphA_Bacsu"/>
</dbReference>
<keyword evidence="1" id="KW-1133">Transmembrane helix</keyword>
<accession>A0A1H9LR59</accession>
<organism evidence="2 3">
    <name type="scientific">Gracilibacillus ureilyticus</name>
    <dbReference type="NCBI Taxonomy" id="531814"/>
    <lineage>
        <taxon>Bacteria</taxon>
        <taxon>Bacillati</taxon>
        <taxon>Bacillota</taxon>
        <taxon>Bacilli</taxon>
        <taxon>Bacillales</taxon>
        <taxon>Bacillaceae</taxon>
        <taxon>Gracilibacillus</taxon>
    </lineage>
</organism>
<dbReference type="EMBL" id="FOGL01000001">
    <property type="protein sequence ID" value="SER13697.1"/>
    <property type="molecule type" value="Genomic_DNA"/>
</dbReference>
<feature type="transmembrane region" description="Helical" evidence="1">
    <location>
        <begin position="77"/>
        <end position="96"/>
    </location>
</feature>
<sequence>MNEFIYLWILWLLWCLTTFFLTKTKIRTIYSLGILILIIFLPENSIVGELPLNSGIIFLIIYSSALLIITPLPLKKYLHILILSYLYVIYFVWYITSPILSGSYFIVIGLILAVILLQFFGKEFHERLLIWITGLSFGQILYTIICWSYGLEYTINYHHSYTLLCGVLILLSLQRVWSLLSRRVELFVKNMEAKKRWTY</sequence>
<evidence type="ECO:0000313" key="3">
    <source>
        <dbReference type="Proteomes" id="UP000199687"/>
    </source>
</evidence>
<feature type="transmembrane region" description="Helical" evidence="1">
    <location>
        <begin position="128"/>
        <end position="150"/>
    </location>
</feature>
<dbReference type="OrthoDB" id="2965169at2"/>
<proteinExistence type="predicted"/>
<evidence type="ECO:0000256" key="1">
    <source>
        <dbReference type="SAM" id="Phobius"/>
    </source>
</evidence>
<feature type="transmembrane region" description="Helical" evidence="1">
    <location>
        <begin position="102"/>
        <end position="121"/>
    </location>
</feature>
<name>A0A1H9LR59_9BACI</name>
<keyword evidence="1" id="KW-0472">Membrane</keyword>
<reference evidence="2 3" key="1">
    <citation type="submission" date="2016-10" db="EMBL/GenBank/DDBJ databases">
        <authorList>
            <person name="de Groot N.N."/>
        </authorList>
    </citation>
    <scope>NUCLEOTIDE SEQUENCE [LARGE SCALE GENOMIC DNA]</scope>
    <source>
        <strain evidence="2 3">CGMCC 1.7727</strain>
    </source>
</reference>
<dbReference type="RefSeq" id="WP_089738363.1">
    <property type="nucleotide sequence ID" value="NZ_FOGL01000001.1"/>
</dbReference>
<protein>
    <submittedName>
        <fullName evidence="2">Uncharacterized protein</fullName>
    </submittedName>
</protein>
<feature type="transmembrane region" description="Helical" evidence="1">
    <location>
        <begin position="6"/>
        <end position="22"/>
    </location>
</feature>
<feature type="transmembrane region" description="Helical" evidence="1">
    <location>
        <begin position="52"/>
        <end position="70"/>
    </location>
</feature>
<dbReference type="AlphaFoldDB" id="A0A1H9LR59"/>
<dbReference type="Proteomes" id="UP000199687">
    <property type="component" value="Unassembled WGS sequence"/>
</dbReference>
<dbReference type="Pfam" id="PF24124">
    <property type="entry name" value="YphA"/>
    <property type="match status" value="1"/>
</dbReference>
<evidence type="ECO:0000313" key="2">
    <source>
        <dbReference type="EMBL" id="SER13697.1"/>
    </source>
</evidence>
<gene>
    <name evidence="2" type="ORF">SAMN04487944_101358</name>
</gene>